<organism evidence="1 2">
    <name type="scientific">Forsythia ovata</name>
    <dbReference type="NCBI Taxonomy" id="205694"/>
    <lineage>
        <taxon>Eukaryota</taxon>
        <taxon>Viridiplantae</taxon>
        <taxon>Streptophyta</taxon>
        <taxon>Embryophyta</taxon>
        <taxon>Tracheophyta</taxon>
        <taxon>Spermatophyta</taxon>
        <taxon>Magnoliopsida</taxon>
        <taxon>eudicotyledons</taxon>
        <taxon>Gunneridae</taxon>
        <taxon>Pentapetalae</taxon>
        <taxon>asterids</taxon>
        <taxon>lamiids</taxon>
        <taxon>Lamiales</taxon>
        <taxon>Oleaceae</taxon>
        <taxon>Forsythieae</taxon>
        <taxon>Forsythia</taxon>
    </lineage>
</organism>
<reference evidence="2" key="1">
    <citation type="submission" date="2024-07" db="EMBL/GenBank/DDBJ databases">
        <title>Two chromosome-level genome assemblies of Korean endemic species Abeliophyllum distichum and Forsythia ovata (Oleaceae).</title>
        <authorList>
            <person name="Jang H."/>
        </authorList>
    </citation>
    <scope>NUCLEOTIDE SEQUENCE [LARGE SCALE GENOMIC DNA]</scope>
</reference>
<name>A0ABD1XCL5_9LAMI</name>
<gene>
    <name evidence="1" type="ORF">Fot_03392</name>
</gene>
<dbReference type="Proteomes" id="UP001604277">
    <property type="component" value="Unassembled WGS sequence"/>
</dbReference>
<evidence type="ECO:0000313" key="1">
    <source>
        <dbReference type="EMBL" id="KAL2558653.1"/>
    </source>
</evidence>
<comment type="caution">
    <text evidence="1">The sequence shown here is derived from an EMBL/GenBank/DDBJ whole genome shotgun (WGS) entry which is preliminary data.</text>
</comment>
<keyword evidence="2" id="KW-1185">Reference proteome</keyword>
<accession>A0ABD1XCL5</accession>
<protein>
    <submittedName>
        <fullName evidence="1">Uncharacterized protein</fullName>
    </submittedName>
</protein>
<sequence>MDNRSQNPISNYAPKQIKITKEHFQNHNFLHIQTRYGVWTMEASIKYQTRHRSKSRLQKNSSRTQLFAHSNQIWSMDIGSQHQIPCTEANQDYKRTIPEPQLFAHPN</sequence>
<dbReference type="EMBL" id="JBFOLJ010000001">
    <property type="protein sequence ID" value="KAL2558653.1"/>
    <property type="molecule type" value="Genomic_DNA"/>
</dbReference>
<dbReference type="AlphaFoldDB" id="A0ABD1XCL5"/>
<proteinExistence type="predicted"/>
<evidence type="ECO:0000313" key="2">
    <source>
        <dbReference type="Proteomes" id="UP001604277"/>
    </source>
</evidence>